<dbReference type="EMBL" id="ML122286">
    <property type="protein sequence ID" value="RPD56655.1"/>
    <property type="molecule type" value="Genomic_DNA"/>
</dbReference>
<dbReference type="AlphaFoldDB" id="A0A5C2RZX6"/>
<evidence type="ECO:0000256" key="1">
    <source>
        <dbReference type="SAM" id="MobiDB-lite"/>
    </source>
</evidence>
<accession>A0A5C2RZX6</accession>
<proteinExistence type="predicted"/>
<evidence type="ECO:0000313" key="3">
    <source>
        <dbReference type="Proteomes" id="UP000313359"/>
    </source>
</evidence>
<dbReference type="OrthoDB" id="10657804at2759"/>
<dbReference type="Proteomes" id="UP000313359">
    <property type="component" value="Unassembled WGS sequence"/>
</dbReference>
<keyword evidence="3" id="KW-1185">Reference proteome</keyword>
<name>A0A5C2RZX6_9APHY</name>
<feature type="region of interest" description="Disordered" evidence="1">
    <location>
        <begin position="29"/>
        <end position="51"/>
    </location>
</feature>
<gene>
    <name evidence="2" type="ORF">L227DRAFT_248552</name>
</gene>
<sequence length="215" mass="24182">MSARCSHPPPSPRLNLSTACEEPALCGTQSRGAGGLSSSGPSVQRQRAFPSSRRAWELRDSLISASRCLSQRYAARDARTRTNKKKRTATERGAPSRATRGHVPNRNPRHGRSRIPLTSPCGPALAGQAWRARRRVFHARTMHTRSCRLFITSLAPIRRRASPWTRRLLQKRGAVRVARRWCEPGLGHLPCHTFVALLAWRAWRETRRELESLSG</sequence>
<protein>
    <submittedName>
        <fullName evidence="2">Uncharacterized protein</fullName>
    </submittedName>
</protein>
<feature type="region of interest" description="Disordered" evidence="1">
    <location>
        <begin position="74"/>
        <end position="118"/>
    </location>
</feature>
<organism evidence="2 3">
    <name type="scientific">Lentinus tigrinus ALCF2SS1-6</name>
    <dbReference type="NCBI Taxonomy" id="1328759"/>
    <lineage>
        <taxon>Eukaryota</taxon>
        <taxon>Fungi</taxon>
        <taxon>Dikarya</taxon>
        <taxon>Basidiomycota</taxon>
        <taxon>Agaricomycotina</taxon>
        <taxon>Agaricomycetes</taxon>
        <taxon>Polyporales</taxon>
        <taxon>Polyporaceae</taxon>
        <taxon>Lentinus</taxon>
    </lineage>
</organism>
<reference evidence="2" key="1">
    <citation type="journal article" date="2018" name="Genome Biol. Evol.">
        <title>Genomics and development of Lentinus tigrinus, a white-rot wood-decaying mushroom with dimorphic fruiting bodies.</title>
        <authorList>
            <person name="Wu B."/>
            <person name="Xu Z."/>
            <person name="Knudson A."/>
            <person name="Carlson A."/>
            <person name="Chen N."/>
            <person name="Kovaka S."/>
            <person name="LaButti K."/>
            <person name="Lipzen A."/>
            <person name="Pennachio C."/>
            <person name="Riley R."/>
            <person name="Schakwitz W."/>
            <person name="Umezawa K."/>
            <person name="Ohm R.A."/>
            <person name="Grigoriev I.V."/>
            <person name="Nagy L.G."/>
            <person name="Gibbons J."/>
            <person name="Hibbett D."/>
        </authorList>
    </citation>
    <scope>NUCLEOTIDE SEQUENCE [LARGE SCALE GENOMIC DNA]</scope>
    <source>
        <strain evidence="2">ALCF2SS1-6</strain>
    </source>
</reference>
<evidence type="ECO:0000313" key="2">
    <source>
        <dbReference type="EMBL" id="RPD56655.1"/>
    </source>
</evidence>